<feature type="region of interest" description="Glutamate--cysteine ligase" evidence="13">
    <location>
        <begin position="1"/>
        <end position="341"/>
    </location>
</feature>
<name>A0A1H9RKB3_9LACT</name>
<dbReference type="InterPro" id="IPR006335">
    <property type="entry name" value="Glut_biosynth"/>
</dbReference>
<gene>
    <name evidence="13" type="primary">gshAB</name>
    <name evidence="13" type="synonym">gshF</name>
    <name evidence="15" type="ORF">SAMN04488559_104111</name>
</gene>
<dbReference type="AlphaFoldDB" id="A0A1H9RKB3"/>
<keyword evidence="7 13" id="KW-0547">Nucleotide-binding</keyword>
<dbReference type="GO" id="GO:0004363">
    <property type="term" value="F:glutathione synthase activity"/>
    <property type="evidence" value="ECO:0007669"/>
    <property type="project" value="UniProtKB-UniRule"/>
</dbReference>
<dbReference type="SUPFAM" id="SSF55931">
    <property type="entry name" value="Glutamine synthetase/guanido kinase"/>
    <property type="match status" value="1"/>
</dbReference>
<dbReference type="InterPro" id="IPR007370">
    <property type="entry name" value="Glu_cys_ligase"/>
</dbReference>
<evidence type="ECO:0000256" key="11">
    <source>
        <dbReference type="ARBA" id="ARBA00023268"/>
    </source>
</evidence>
<dbReference type="PANTHER" id="PTHR38761:SF1">
    <property type="entry name" value="GLUTAMATE--CYSTEINE LIGASE"/>
    <property type="match status" value="1"/>
</dbReference>
<feature type="domain" description="ATP-grasp" evidence="14">
    <location>
        <begin position="498"/>
        <end position="756"/>
    </location>
</feature>
<keyword evidence="8 13" id="KW-0067">ATP-binding</keyword>
<evidence type="ECO:0000313" key="15">
    <source>
        <dbReference type="EMBL" id="SER73104.1"/>
    </source>
</evidence>
<dbReference type="STRING" id="142588.SAMN04488559_104111"/>
<proteinExistence type="inferred from homology"/>
<dbReference type="Pfam" id="PF04262">
    <property type="entry name" value="Glu_cys_ligase"/>
    <property type="match status" value="2"/>
</dbReference>
<organism evidence="15 16">
    <name type="scientific">Isobaculum melis</name>
    <dbReference type="NCBI Taxonomy" id="142588"/>
    <lineage>
        <taxon>Bacteria</taxon>
        <taxon>Bacillati</taxon>
        <taxon>Bacillota</taxon>
        <taxon>Bacilli</taxon>
        <taxon>Lactobacillales</taxon>
        <taxon>Carnobacteriaceae</taxon>
        <taxon>Isobaculum</taxon>
    </lineage>
</organism>
<dbReference type="UniPathway" id="UPA00142">
    <property type="reaction ID" value="UER00209"/>
</dbReference>
<evidence type="ECO:0000256" key="13">
    <source>
        <dbReference type="HAMAP-Rule" id="MF_00782"/>
    </source>
</evidence>
<dbReference type="SUPFAM" id="SSF56059">
    <property type="entry name" value="Glutathione synthetase ATP-binding domain-like"/>
    <property type="match status" value="1"/>
</dbReference>
<dbReference type="GO" id="GO:0005524">
    <property type="term" value="F:ATP binding"/>
    <property type="evidence" value="ECO:0007669"/>
    <property type="project" value="UniProtKB-UniRule"/>
</dbReference>
<evidence type="ECO:0000256" key="7">
    <source>
        <dbReference type="ARBA" id="ARBA00022741"/>
    </source>
</evidence>
<dbReference type="Pfam" id="PF18419">
    <property type="entry name" value="ATP-grasp_6"/>
    <property type="match status" value="1"/>
</dbReference>
<comment type="pathway">
    <text evidence="3 13">Sulfur metabolism; glutathione biosynthesis; glutathione from L-cysteine and L-glutamate: step 1/2.</text>
</comment>
<dbReference type="RefSeq" id="WP_092650927.1">
    <property type="nucleotide sequence ID" value="NZ_FOHA01000004.1"/>
</dbReference>
<evidence type="ECO:0000256" key="8">
    <source>
        <dbReference type="ARBA" id="ARBA00022840"/>
    </source>
</evidence>
<dbReference type="PANTHER" id="PTHR38761">
    <property type="entry name" value="GLUTAMATE--CYSTEINE LIGASE"/>
    <property type="match status" value="1"/>
</dbReference>
<dbReference type="Gene3D" id="3.30.470.20">
    <property type="entry name" value="ATP-grasp fold, B domain"/>
    <property type="match status" value="2"/>
</dbReference>
<comment type="subunit">
    <text evidence="13">Monomer.</text>
</comment>
<dbReference type="NCBIfam" id="TIGR01435">
    <property type="entry name" value="glu_cys_lig_rel"/>
    <property type="match status" value="1"/>
</dbReference>
<keyword evidence="4 13" id="KW-0436">Ligase</keyword>
<keyword evidence="11 13" id="KW-0511">Multifunctional enzyme</keyword>
<keyword evidence="10" id="KW-0464">Manganese</keyword>
<dbReference type="EC" id="6.3.2.2" evidence="13"/>
<dbReference type="GO" id="GO:0004357">
    <property type="term" value="F:glutamate-cysteine ligase activity"/>
    <property type="evidence" value="ECO:0007669"/>
    <property type="project" value="UniProtKB-UniRule"/>
</dbReference>
<keyword evidence="5 13" id="KW-0317">Glutathione biosynthesis</keyword>
<dbReference type="EMBL" id="FOHA01000004">
    <property type="protein sequence ID" value="SER73104.1"/>
    <property type="molecule type" value="Genomic_DNA"/>
</dbReference>
<evidence type="ECO:0000256" key="12">
    <source>
        <dbReference type="ARBA" id="ARBA00048819"/>
    </source>
</evidence>
<evidence type="ECO:0000256" key="5">
    <source>
        <dbReference type="ARBA" id="ARBA00022684"/>
    </source>
</evidence>
<dbReference type="InterPro" id="IPR014746">
    <property type="entry name" value="Gln_synth/guanido_kin_cat_dom"/>
</dbReference>
<evidence type="ECO:0000256" key="9">
    <source>
        <dbReference type="ARBA" id="ARBA00022842"/>
    </source>
</evidence>
<reference evidence="15 16" key="1">
    <citation type="submission" date="2016-10" db="EMBL/GenBank/DDBJ databases">
        <authorList>
            <person name="de Groot N.N."/>
        </authorList>
    </citation>
    <scope>NUCLEOTIDE SEQUENCE [LARGE SCALE GENOMIC DNA]</scope>
    <source>
        <strain evidence="15 16">DSM 13760</strain>
    </source>
</reference>
<evidence type="ECO:0000256" key="10">
    <source>
        <dbReference type="ARBA" id="ARBA00023211"/>
    </source>
</evidence>
<comment type="cofactor">
    <cofactor evidence="1">
        <name>Mn(2+)</name>
        <dbReference type="ChEBI" id="CHEBI:29035"/>
    </cofactor>
</comment>
<evidence type="ECO:0000313" key="16">
    <source>
        <dbReference type="Proteomes" id="UP000198948"/>
    </source>
</evidence>
<dbReference type="Gene3D" id="3.30.590.20">
    <property type="match status" value="1"/>
</dbReference>
<dbReference type="InterPro" id="IPR011761">
    <property type="entry name" value="ATP-grasp"/>
</dbReference>
<comment type="catalytic activity">
    <reaction evidence="13">
        <text>gamma-L-glutamyl-L-cysteine + glycine + ATP = glutathione + ADP + phosphate + H(+)</text>
        <dbReference type="Rhea" id="RHEA:13557"/>
        <dbReference type="ChEBI" id="CHEBI:15378"/>
        <dbReference type="ChEBI" id="CHEBI:30616"/>
        <dbReference type="ChEBI" id="CHEBI:43474"/>
        <dbReference type="ChEBI" id="CHEBI:57305"/>
        <dbReference type="ChEBI" id="CHEBI:57925"/>
        <dbReference type="ChEBI" id="CHEBI:58173"/>
        <dbReference type="ChEBI" id="CHEBI:456216"/>
        <dbReference type="EC" id="6.3.2.3"/>
    </reaction>
</comment>
<dbReference type="GO" id="GO:0005829">
    <property type="term" value="C:cytosol"/>
    <property type="evidence" value="ECO:0007669"/>
    <property type="project" value="TreeGrafter"/>
</dbReference>
<dbReference type="EC" id="6.3.2.3" evidence="13"/>
<dbReference type="NCBIfam" id="NF002688">
    <property type="entry name" value="PRK02471.1"/>
    <property type="match status" value="1"/>
</dbReference>
<dbReference type="InterPro" id="IPR006334">
    <property type="entry name" value="Glut_cys_ligase"/>
</dbReference>
<protein>
    <recommendedName>
        <fullName evidence="13">Glutathione biosynthesis bifunctional protein GshAB</fullName>
    </recommendedName>
    <alternativeName>
        <fullName evidence="13">Gamma-GCS-GS</fullName>
        <shortName evidence="13">GCS-GS</shortName>
    </alternativeName>
    <domain>
        <recommendedName>
            <fullName evidence="13">Glutamate--cysteine ligase</fullName>
            <ecNumber evidence="13">6.3.2.2</ecNumber>
        </recommendedName>
        <alternativeName>
            <fullName evidence="13">Gamma-ECS</fullName>
            <shortName evidence="13">GCS</shortName>
        </alternativeName>
        <alternativeName>
            <fullName evidence="13">Gamma-glutamylcysteine synthetase</fullName>
        </alternativeName>
    </domain>
    <domain>
        <recommendedName>
            <fullName evidence="13">Glutathione synthetase</fullName>
            <ecNumber evidence="13">6.3.2.3</ecNumber>
        </recommendedName>
        <alternativeName>
            <fullName evidence="13">GSH synthetase</fullName>
            <shortName evidence="13">GS</shortName>
            <shortName evidence="13">GSH-S</shortName>
            <shortName evidence="13">GSHase</shortName>
        </alternativeName>
        <alternativeName>
            <fullName evidence="13">Glutathione synthase</fullName>
        </alternativeName>
    </domain>
</protein>
<evidence type="ECO:0000256" key="4">
    <source>
        <dbReference type="ARBA" id="ARBA00022598"/>
    </source>
</evidence>
<comment type="catalytic activity">
    <reaction evidence="12 13">
        <text>L-cysteine + L-glutamate + ATP = gamma-L-glutamyl-L-cysteine + ADP + phosphate + H(+)</text>
        <dbReference type="Rhea" id="RHEA:13285"/>
        <dbReference type="ChEBI" id="CHEBI:15378"/>
        <dbReference type="ChEBI" id="CHEBI:29985"/>
        <dbReference type="ChEBI" id="CHEBI:30616"/>
        <dbReference type="ChEBI" id="CHEBI:35235"/>
        <dbReference type="ChEBI" id="CHEBI:43474"/>
        <dbReference type="ChEBI" id="CHEBI:58173"/>
        <dbReference type="ChEBI" id="CHEBI:456216"/>
        <dbReference type="EC" id="6.3.2.2"/>
    </reaction>
</comment>
<dbReference type="InterPro" id="IPR040657">
    <property type="entry name" value="GshAB_ATP-grasp"/>
</dbReference>
<dbReference type="OrthoDB" id="9803907at2"/>
<accession>A0A1H9RKB3</accession>
<dbReference type="HAMAP" id="MF_00782">
    <property type="entry name" value="Glut_biosynth"/>
    <property type="match status" value="1"/>
</dbReference>
<dbReference type="Proteomes" id="UP000198948">
    <property type="component" value="Unassembled WGS sequence"/>
</dbReference>
<keyword evidence="6" id="KW-0479">Metal-binding</keyword>
<evidence type="ECO:0000256" key="3">
    <source>
        <dbReference type="ARBA" id="ARBA00005006"/>
    </source>
</evidence>
<evidence type="ECO:0000259" key="14">
    <source>
        <dbReference type="PROSITE" id="PS50975"/>
    </source>
</evidence>
<comment type="function">
    <text evidence="13">Synthesizes glutathione from L-glutamate and L-cysteine via gamma-L-glutamyl-L-cysteine.</text>
</comment>
<keyword evidence="16" id="KW-1185">Reference proteome</keyword>
<comment type="pathway">
    <text evidence="13">Sulfur metabolism; glutathione biosynthesis; glutathione from L-cysteine and L-glutamate: step 2/2.</text>
</comment>
<dbReference type="PROSITE" id="PS50975">
    <property type="entry name" value="ATP_GRASP"/>
    <property type="match status" value="1"/>
</dbReference>
<keyword evidence="9" id="KW-0460">Magnesium</keyword>
<comment type="cofactor">
    <cofactor evidence="2">
        <name>Mg(2+)</name>
        <dbReference type="ChEBI" id="CHEBI:18420"/>
    </cofactor>
</comment>
<evidence type="ECO:0000256" key="6">
    <source>
        <dbReference type="ARBA" id="ARBA00022723"/>
    </source>
</evidence>
<sequence>MKHLQADIKKLNLFPAFSSGQFGMEKEGLRITKDGHLSLTPHPSVLGNRSFHPYIQTDFSESQLELITSPAPDVAEMYRRMMAIHDVAGRSLATGEAIWPASMPAIIPAESEIPIAKLDDKEDVLYREALAAKYGKAKQLVSGIHYNFELGSEFVEALYQGKGETGCIETFKTSLYLKMAQNFLRYRWVLTYLLGATPIADESFWRNQTHPMEKPQLPVRSIRNSHLGYSNDSHIAVSFESLEKYVSDIERLVANGDFIAEKEFYSPIRFRGSKSVRGLLETGIRYIEIRVFDLNPFAPFGMTKEDMAFVHLFMLYMLWIEELHESDAEASLGHKMNETTALEQPDKPSSYQAEAMTILAGMEKMSAQLALPTYYEEALKQAKEKLVYPEKTLANQLIELIQSENGFISSVTALAEQYEADCLAKPYALRGYTNMELSTQLLLFDAIQKGITAEVIDEHDQFLKLQYHEHIEYVKNANMTSKDQYIAPLIMENKSVTKRILEAAGFHVPAGEEYQEEAVALANYWRYQDKAIVVKPKSTNYGLGISIFKEGPSLEDYTTAIKIAFKEDQAVLVEEYVTGTEYRFFVLDGKVEAIMLRVPANVIGDGKRTITDLVAEKNQDILRGSHHRSPLELIQLGEIEQLMLKEQGYQISSIPQKGEIVYLRENSNVSTGGDSIDKTDEIDVSYKQAAIEMTAALGARVSGVDLIIPDATIPSTKEHPGYAVIEANFNPAMHMHAFPYQGKGRRLTLGILGMLFPELIIKEQP</sequence>
<comment type="similarity">
    <text evidence="13">In the N-terminal section; belongs to the glutamate--cysteine ligase type 1 family. Type 2 subfamily.</text>
</comment>
<evidence type="ECO:0000256" key="2">
    <source>
        <dbReference type="ARBA" id="ARBA00001946"/>
    </source>
</evidence>
<evidence type="ECO:0000256" key="1">
    <source>
        <dbReference type="ARBA" id="ARBA00001936"/>
    </source>
</evidence>
<dbReference type="GO" id="GO:0046872">
    <property type="term" value="F:metal ion binding"/>
    <property type="evidence" value="ECO:0007669"/>
    <property type="project" value="UniProtKB-KW"/>
</dbReference>